<gene>
    <name evidence="1" type="primary">ORF2</name>
</gene>
<evidence type="ECO:0000313" key="1">
    <source>
        <dbReference type="EMBL" id="AAF60179.1"/>
    </source>
</evidence>
<accession>Q9IZ92</accession>
<protein>
    <submittedName>
        <fullName evidence="1">p40</fullName>
    </submittedName>
</protein>
<dbReference type="EMBL" id="AF239729">
    <property type="protein sequence ID" value="AAF60179.1"/>
    <property type="molecule type" value="Genomic_RNA"/>
</dbReference>
<organism evidence="1">
    <name type="scientific">Indian peanut clump virus L</name>
    <dbReference type="NCBI Taxonomy" id="119102"/>
    <lineage>
        <taxon>Viruses</taxon>
        <taxon>Riboviria</taxon>
        <taxon>Orthornavirae</taxon>
        <taxon>Kitrinoviricota</taxon>
        <taxon>Alsuviricetes</taxon>
        <taxon>Martellivirales</taxon>
        <taxon>Virgaviridae</taxon>
        <taxon>Pecluvirus</taxon>
        <taxon>Pecluvirus indicum</taxon>
        <taxon>Indian peanut clump virus</taxon>
    </lineage>
</organism>
<sequence length="354" mass="40056">MDTTFVNTEDVFVAVSPSESAYVGHIHVYRLSTLDKSCYDGSEFVRLLSDFVFVTGVPKTTKRKLQVVGCPLLEGDALTKLYSRLLNYREITNMHGQVMIRLDKPLQDSNGKILSSYVKSVDVFAWSEYGGCDDYHIWSRFVFCTERLVDEPQKLIEGKESADVKVLKDEIEVLKKQLAACQSPTSTQTPIAPSSETAELTALKNELAECRLKLSACESNLLTVQGLTVDDYKQKWLDLAEKFGAYKEQKDEEIRKLQLNVQEADRKQFIAVQAAIKKEIVAAERAHGKIIEQIRWIKLNATAAKENIFEIKAGRRPLWDTNGVSSLELIEGTADKIMRAGRWWNMPASFVYMP</sequence>
<name>Q9IZ92_9VIRU</name>
<proteinExistence type="predicted"/>
<reference evidence="1" key="1">
    <citation type="journal article" date="2000" name="Arch. Virol.">
        <title>The nucleotide sequence of Indian peanut clump virus RNA 2: sequence comparisons among pecluviruses.</title>
        <authorList>
            <person name="Naidu R.A."/>
            <person name="Miller J.S."/>
            <person name="Mayo M.A."/>
            <person name="Wesley S.V."/>
            <person name="Reddy A.S."/>
        </authorList>
    </citation>
    <scope>NUCLEOTIDE SEQUENCE</scope>
</reference>